<dbReference type="PANTHER" id="PTHR37984:SF11">
    <property type="entry name" value="INTEGRASE CATALYTIC DOMAIN-CONTAINING PROTEIN"/>
    <property type="match status" value="1"/>
</dbReference>
<reference evidence="2 3" key="1">
    <citation type="journal article" date="2017" name="PLoS Biol.">
        <title>The sea cucumber genome provides insights into morphological evolution and visceral regeneration.</title>
        <authorList>
            <person name="Zhang X."/>
            <person name="Sun L."/>
            <person name="Yuan J."/>
            <person name="Sun Y."/>
            <person name="Gao Y."/>
            <person name="Zhang L."/>
            <person name="Li S."/>
            <person name="Dai H."/>
            <person name="Hamel J.F."/>
            <person name="Liu C."/>
            <person name="Yu Y."/>
            <person name="Liu S."/>
            <person name="Lin W."/>
            <person name="Guo K."/>
            <person name="Jin S."/>
            <person name="Xu P."/>
            <person name="Storey K.B."/>
            <person name="Huan P."/>
            <person name="Zhang T."/>
            <person name="Zhou Y."/>
            <person name="Zhang J."/>
            <person name="Lin C."/>
            <person name="Li X."/>
            <person name="Xing L."/>
            <person name="Huo D."/>
            <person name="Sun M."/>
            <person name="Wang L."/>
            <person name="Mercier A."/>
            <person name="Li F."/>
            <person name="Yang H."/>
            <person name="Xiang J."/>
        </authorList>
    </citation>
    <scope>NUCLEOTIDE SEQUENCE [LARGE SCALE GENOMIC DNA]</scope>
    <source>
        <strain evidence="2">Shaxun</strain>
        <tissue evidence="2">Muscle</tissue>
    </source>
</reference>
<evidence type="ECO:0000313" key="2">
    <source>
        <dbReference type="EMBL" id="PIK38049.1"/>
    </source>
</evidence>
<keyword evidence="3" id="KW-1185">Reference proteome</keyword>
<dbReference type="Gene3D" id="3.30.420.10">
    <property type="entry name" value="Ribonuclease H-like superfamily/Ribonuclease H"/>
    <property type="match status" value="1"/>
</dbReference>
<dbReference type="GO" id="GO:0003676">
    <property type="term" value="F:nucleic acid binding"/>
    <property type="evidence" value="ECO:0007669"/>
    <property type="project" value="InterPro"/>
</dbReference>
<comment type="caution">
    <text evidence="2">The sequence shown here is derived from an EMBL/GenBank/DDBJ whole genome shotgun (WGS) entry which is preliminary data.</text>
</comment>
<feature type="domain" description="Integrase catalytic" evidence="1">
    <location>
        <begin position="1"/>
        <end position="101"/>
    </location>
</feature>
<dbReference type="PANTHER" id="PTHR37984">
    <property type="entry name" value="PROTEIN CBG26694"/>
    <property type="match status" value="1"/>
</dbReference>
<dbReference type="GO" id="GO:0015074">
    <property type="term" value="P:DNA integration"/>
    <property type="evidence" value="ECO:0007669"/>
    <property type="project" value="InterPro"/>
</dbReference>
<dbReference type="InterPro" id="IPR036397">
    <property type="entry name" value="RNaseH_sf"/>
</dbReference>
<dbReference type="InterPro" id="IPR050951">
    <property type="entry name" value="Retrovirus_Pol_polyprotein"/>
</dbReference>
<dbReference type="PROSITE" id="PS50994">
    <property type="entry name" value="INTEGRASE"/>
    <property type="match status" value="1"/>
</dbReference>
<dbReference type="SUPFAM" id="SSF53098">
    <property type="entry name" value="Ribonuclease H-like"/>
    <property type="match status" value="1"/>
</dbReference>
<name>A0A2G8JQP7_STIJA</name>
<organism evidence="2 3">
    <name type="scientific">Stichopus japonicus</name>
    <name type="common">Sea cucumber</name>
    <dbReference type="NCBI Taxonomy" id="307972"/>
    <lineage>
        <taxon>Eukaryota</taxon>
        <taxon>Metazoa</taxon>
        <taxon>Echinodermata</taxon>
        <taxon>Eleutherozoa</taxon>
        <taxon>Echinozoa</taxon>
        <taxon>Holothuroidea</taxon>
        <taxon>Aspidochirotacea</taxon>
        <taxon>Aspidochirotida</taxon>
        <taxon>Stichopodidae</taxon>
        <taxon>Apostichopus</taxon>
    </lineage>
</organism>
<dbReference type="Proteomes" id="UP000230750">
    <property type="component" value="Unassembled WGS sequence"/>
</dbReference>
<evidence type="ECO:0000259" key="1">
    <source>
        <dbReference type="PROSITE" id="PS50994"/>
    </source>
</evidence>
<protein>
    <recommendedName>
        <fullName evidence="1">Integrase catalytic domain-containing protein</fullName>
    </recommendedName>
</protein>
<dbReference type="InterPro" id="IPR001584">
    <property type="entry name" value="Integrase_cat-core"/>
</dbReference>
<evidence type="ECO:0000313" key="3">
    <source>
        <dbReference type="Proteomes" id="UP000230750"/>
    </source>
</evidence>
<dbReference type="OrthoDB" id="10068564at2759"/>
<gene>
    <name evidence="2" type="ORF">BSL78_25117</name>
</gene>
<sequence>MFARYGYPRSLKTDNGSNFTSSRFSEFLVQCDIDHRRTTPLWPQANGEVERQNRTLLKAIKVAHVEKRDWKRELNKFLLAYRSTPHSTTGESPAKLMFGRHIKCKLPVLSENCQAQEIRTQRENKL</sequence>
<proteinExistence type="predicted"/>
<dbReference type="AlphaFoldDB" id="A0A2G8JQP7"/>
<accession>A0A2G8JQP7</accession>
<dbReference type="EMBL" id="MRZV01001413">
    <property type="protein sequence ID" value="PIK38049.1"/>
    <property type="molecule type" value="Genomic_DNA"/>
</dbReference>
<dbReference type="InterPro" id="IPR012337">
    <property type="entry name" value="RNaseH-like_sf"/>
</dbReference>